<name>A0AAQ3WVH6_PASNO</name>
<accession>A0AAQ3WVH6</accession>
<feature type="region of interest" description="Disordered" evidence="1">
    <location>
        <begin position="1"/>
        <end position="68"/>
    </location>
</feature>
<reference evidence="2 3" key="1">
    <citation type="submission" date="2024-02" db="EMBL/GenBank/DDBJ databases">
        <title>High-quality chromosome-scale genome assembly of Pensacola bahiagrass (Paspalum notatum Flugge var. saurae).</title>
        <authorList>
            <person name="Vega J.M."/>
            <person name="Podio M."/>
            <person name="Orjuela J."/>
            <person name="Siena L.A."/>
            <person name="Pessino S.C."/>
            <person name="Combes M.C."/>
            <person name="Mariac C."/>
            <person name="Albertini E."/>
            <person name="Pupilli F."/>
            <person name="Ortiz J.P.A."/>
            <person name="Leblanc O."/>
        </authorList>
    </citation>
    <scope>NUCLEOTIDE SEQUENCE [LARGE SCALE GENOMIC DNA]</scope>
    <source>
        <strain evidence="2">R1</strain>
        <tissue evidence="2">Leaf</tissue>
    </source>
</reference>
<organism evidence="2 3">
    <name type="scientific">Paspalum notatum var. saurae</name>
    <dbReference type="NCBI Taxonomy" id="547442"/>
    <lineage>
        <taxon>Eukaryota</taxon>
        <taxon>Viridiplantae</taxon>
        <taxon>Streptophyta</taxon>
        <taxon>Embryophyta</taxon>
        <taxon>Tracheophyta</taxon>
        <taxon>Spermatophyta</taxon>
        <taxon>Magnoliopsida</taxon>
        <taxon>Liliopsida</taxon>
        <taxon>Poales</taxon>
        <taxon>Poaceae</taxon>
        <taxon>PACMAD clade</taxon>
        <taxon>Panicoideae</taxon>
        <taxon>Andropogonodae</taxon>
        <taxon>Paspaleae</taxon>
        <taxon>Paspalinae</taxon>
        <taxon>Paspalum</taxon>
    </lineage>
</organism>
<proteinExistence type="predicted"/>
<sequence>MRRGGGGGRLPKSSLAPSTAARSRHHPHSGVWIPLQRHPQPQLGLRDSDPASHCSSCPASSARASPKCPMRSLLAPPMPPTISCVTPPRATSYHYLSGTRRADDAVDAHDEEYFFKAWTDGEAAVATNSALEKDQRHWRWRRMHLLCGEDLETRSIKGKMRWWIWRKSWRQKCWKDTQCIAAGNHDLLKKVDARAVNARDVDVDD</sequence>
<protein>
    <submittedName>
        <fullName evidence="2">Uncharacterized protein</fullName>
    </submittedName>
</protein>
<keyword evidence="3" id="KW-1185">Reference proteome</keyword>
<feature type="compositionally biased region" description="Low complexity" evidence="1">
    <location>
        <begin position="51"/>
        <end position="68"/>
    </location>
</feature>
<dbReference type="AlphaFoldDB" id="A0AAQ3WVH6"/>
<evidence type="ECO:0000256" key="1">
    <source>
        <dbReference type="SAM" id="MobiDB-lite"/>
    </source>
</evidence>
<dbReference type="EMBL" id="CP144749">
    <property type="protein sequence ID" value="WVZ74891.1"/>
    <property type="molecule type" value="Genomic_DNA"/>
</dbReference>
<evidence type="ECO:0000313" key="3">
    <source>
        <dbReference type="Proteomes" id="UP001341281"/>
    </source>
</evidence>
<gene>
    <name evidence="2" type="ORF">U9M48_023007</name>
</gene>
<dbReference type="Proteomes" id="UP001341281">
    <property type="component" value="Chromosome 05"/>
</dbReference>
<evidence type="ECO:0000313" key="2">
    <source>
        <dbReference type="EMBL" id="WVZ74891.1"/>
    </source>
</evidence>